<dbReference type="HOGENOM" id="CLU_106619_2_0_12"/>
<reference evidence="4" key="1">
    <citation type="journal article" date="2013" name="Stand. Genomic Sci.">
        <title>Genome sequence of the thermophilic fresh-water bacterium Spirochaeta caldaria type strain (H1(T)), reclassification of Spirochaeta caldaria, Spirochaeta stenostrepta, and Spirochaeta zuelzerae in the genus Treponema as Treponema caldaria comb. nov., Treponema stenostrepta comb. nov., and Treponema zuelzerae comb. nov., and emendation of the genus Treponema.</title>
        <authorList>
            <person name="Abt B."/>
            <person name="Goker M."/>
            <person name="Scheuner C."/>
            <person name="Han C."/>
            <person name="Lu M."/>
            <person name="Misra M."/>
            <person name="Lapidus A."/>
            <person name="Nolan M."/>
            <person name="Lucas S."/>
            <person name="Hammon N."/>
            <person name="Deshpande S."/>
            <person name="Cheng J.F."/>
            <person name="Tapia R."/>
            <person name="Goodwin L.A."/>
            <person name="Pitluck S."/>
            <person name="Liolios K."/>
            <person name="Pagani I."/>
            <person name="Ivanova N."/>
            <person name="Mavromatis K."/>
            <person name="Mikhailova N."/>
            <person name="Huntemann M."/>
            <person name="Pati A."/>
            <person name="Chen A."/>
            <person name="Palaniappan K."/>
            <person name="Land M."/>
            <person name="Hauser L."/>
            <person name="Jeffries C.D."/>
            <person name="Rohde M."/>
            <person name="Spring S."/>
            <person name="Gronow S."/>
            <person name="Detter J.C."/>
            <person name="Bristow J."/>
            <person name="Eisen J.A."/>
            <person name="Markowitz V."/>
            <person name="Hugenholtz P."/>
            <person name="Kyrpides N.C."/>
            <person name="Woyke T."/>
            <person name="Klenk H.P."/>
        </authorList>
    </citation>
    <scope>NUCLEOTIDE SEQUENCE</scope>
    <source>
        <strain evidence="4">ATCC 51460 / DSM 7334 / H1</strain>
    </source>
</reference>
<dbReference type="PANTHER" id="PTHR35146">
    <property type="entry name" value="UPF0178 PROTEIN YAII"/>
    <property type="match status" value="1"/>
</dbReference>
<proteinExistence type="inferred from homology"/>
<gene>
    <name evidence="3" type="ordered locus">Spica_1703</name>
</gene>
<dbReference type="Proteomes" id="UP000000503">
    <property type="component" value="Chromosome"/>
</dbReference>
<evidence type="ECO:0000313" key="3">
    <source>
        <dbReference type="EMBL" id="AEJ19846.1"/>
    </source>
</evidence>
<dbReference type="OrthoDB" id="9798918at2"/>
<name>F8F1Z9_GRAC1</name>
<organism evidence="3 4">
    <name type="scientific">Gracilinema caldarium (strain ATCC 51460 / DSM 7334 / H1)</name>
    <name type="common">Treponema caldarium</name>
    <dbReference type="NCBI Taxonomy" id="744872"/>
    <lineage>
        <taxon>Bacteria</taxon>
        <taxon>Pseudomonadati</taxon>
        <taxon>Spirochaetota</taxon>
        <taxon>Spirochaetia</taxon>
        <taxon>Spirochaetales</taxon>
        <taxon>Breznakiellaceae</taxon>
        <taxon>Gracilinema</taxon>
    </lineage>
</organism>
<evidence type="ECO:0000256" key="2">
    <source>
        <dbReference type="HAMAP-Rule" id="MF_00489"/>
    </source>
</evidence>
<dbReference type="InterPro" id="IPR003791">
    <property type="entry name" value="UPF0178"/>
</dbReference>
<dbReference type="STRING" id="744872.Spica_1703"/>
<keyword evidence="4" id="KW-1185">Reference proteome</keyword>
<accession>F8F1Z9</accession>
<dbReference type="Pfam" id="PF02639">
    <property type="entry name" value="DUF188"/>
    <property type="match status" value="1"/>
</dbReference>
<dbReference type="HAMAP" id="MF_00489">
    <property type="entry name" value="UPF0178"/>
    <property type="match status" value="1"/>
</dbReference>
<dbReference type="eggNOG" id="COG1671">
    <property type="taxonomic scope" value="Bacteria"/>
</dbReference>
<protein>
    <recommendedName>
        <fullName evidence="2">UPF0178 protein Spica_1703</fullName>
    </recommendedName>
</protein>
<evidence type="ECO:0000256" key="1">
    <source>
        <dbReference type="ARBA" id="ARBA00008522"/>
    </source>
</evidence>
<comment type="similarity">
    <text evidence="1 2">Belongs to the UPF0178 family.</text>
</comment>
<dbReference type="RefSeq" id="WP_013969155.1">
    <property type="nucleotide sequence ID" value="NC_015732.1"/>
</dbReference>
<evidence type="ECO:0000313" key="4">
    <source>
        <dbReference type="Proteomes" id="UP000000503"/>
    </source>
</evidence>
<dbReference type="KEGG" id="scd:Spica_1703"/>
<dbReference type="EMBL" id="CP002868">
    <property type="protein sequence ID" value="AEJ19846.1"/>
    <property type="molecule type" value="Genomic_DNA"/>
</dbReference>
<dbReference type="PANTHER" id="PTHR35146:SF1">
    <property type="entry name" value="UPF0178 PROTEIN YAII"/>
    <property type="match status" value="1"/>
</dbReference>
<dbReference type="AlphaFoldDB" id="F8F1Z9"/>
<sequence>MKILVDADSCPKSTRETIIRALKRTGIQGIFTANRPIPGIPSDGICKMELCKTYHGAADDRIVELAEPGDLVITRDIPLASRLVEAHISVLDDRGRLYTKENIRERLSLRDFMVGLAEQGLGPERIANYGKKELKAFADGFDRELQRLIRQAQDTYPGSV</sequence>